<protein>
    <submittedName>
        <fullName evidence="1">Uncharacterized protein</fullName>
    </submittedName>
</protein>
<dbReference type="AlphaFoldDB" id="A0AAV5RJV1"/>
<reference evidence="1 2" key="1">
    <citation type="journal article" date="2023" name="Elife">
        <title>Identification of key yeast species and microbe-microbe interactions impacting larval growth of Drosophila in the wild.</title>
        <authorList>
            <person name="Mure A."/>
            <person name="Sugiura Y."/>
            <person name="Maeda R."/>
            <person name="Honda K."/>
            <person name="Sakurai N."/>
            <person name="Takahashi Y."/>
            <person name="Watada M."/>
            <person name="Katoh T."/>
            <person name="Gotoh A."/>
            <person name="Gotoh Y."/>
            <person name="Taniguchi I."/>
            <person name="Nakamura K."/>
            <person name="Hayashi T."/>
            <person name="Katayama T."/>
            <person name="Uemura T."/>
            <person name="Hattori Y."/>
        </authorList>
    </citation>
    <scope>NUCLEOTIDE SEQUENCE [LARGE SCALE GENOMIC DNA]</scope>
    <source>
        <strain evidence="1 2">SB-73</strain>
    </source>
</reference>
<evidence type="ECO:0000313" key="2">
    <source>
        <dbReference type="Proteomes" id="UP001362899"/>
    </source>
</evidence>
<name>A0AAV5RJV1_STABA</name>
<organism evidence="1 2">
    <name type="scientific">Starmerella bacillaris</name>
    <name type="common">Yeast</name>
    <name type="synonym">Candida zemplinina</name>
    <dbReference type="NCBI Taxonomy" id="1247836"/>
    <lineage>
        <taxon>Eukaryota</taxon>
        <taxon>Fungi</taxon>
        <taxon>Dikarya</taxon>
        <taxon>Ascomycota</taxon>
        <taxon>Saccharomycotina</taxon>
        <taxon>Dipodascomycetes</taxon>
        <taxon>Dipodascales</taxon>
        <taxon>Trichomonascaceae</taxon>
        <taxon>Starmerella</taxon>
    </lineage>
</organism>
<sequence length="126" mass="14550">MDDLATSAELLWPLLLAQIVYDEATKPPCDFDKVSKIYRNHPLLPTEAPVLESAEETRKVYASLVQDKNIHETDLKIESQKLAEAYYMAFNENLNAKLLEGSRKFEELYRQYEQASDVPKEERLGE</sequence>
<comment type="caution">
    <text evidence="1">The sequence shown here is derived from an EMBL/GenBank/DDBJ whole genome shotgun (WGS) entry which is preliminary data.</text>
</comment>
<dbReference type="Proteomes" id="UP001362899">
    <property type="component" value="Unassembled WGS sequence"/>
</dbReference>
<dbReference type="EMBL" id="BTGC01000003">
    <property type="protein sequence ID" value="GMM50998.1"/>
    <property type="molecule type" value="Genomic_DNA"/>
</dbReference>
<evidence type="ECO:0000313" key="1">
    <source>
        <dbReference type="EMBL" id="GMM50998.1"/>
    </source>
</evidence>
<proteinExistence type="predicted"/>
<keyword evidence="2" id="KW-1185">Reference proteome</keyword>
<gene>
    <name evidence="1" type="ORF">DASB73_019560</name>
</gene>
<accession>A0AAV5RJV1</accession>